<dbReference type="CDD" id="cd14807">
    <property type="entry name" value="RAP_D2"/>
    <property type="match status" value="1"/>
</dbReference>
<dbReference type="AlphaFoldDB" id="A0A6A4T489"/>
<feature type="domain" description="Alpha-2-macroglobulin receptor-associated protein" evidence="1">
    <location>
        <begin position="219"/>
        <end position="329"/>
    </location>
</feature>
<dbReference type="InterPro" id="IPR038003">
    <property type="entry name" value="A2-macroglobuin_RAP"/>
</dbReference>
<dbReference type="EMBL" id="VEVO01000009">
    <property type="protein sequence ID" value="KAF0038021.1"/>
    <property type="molecule type" value="Genomic_DNA"/>
</dbReference>
<dbReference type="InterPro" id="IPR038001">
    <property type="entry name" value="RAP_D2"/>
</dbReference>
<dbReference type="GO" id="GO:0050750">
    <property type="term" value="F:low-density lipoprotein particle receptor binding"/>
    <property type="evidence" value="ECO:0007669"/>
    <property type="project" value="InterPro"/>
</dbReference>
<evidence type="ECO:0000259" key="2">
    <source>
        <dbReference type="Pfam" id="PF06401"/>
    </source>
</evidence>
<dbReference type="GO" id="GO:0002091">
    <property type="term" value="P:negative regulation of receptor internalization"/>
    <property type="evidence" value="ECO:0007669"/>
    <property type="project" value="TreeGrafter"/>
</dbReference>
<dbReference type="GO" id="GO:0005801">
    <property type="term" value="C:cis-Golgi network"/>
    <property type="evidence" value="ECO:0007669"/>
    <property type="project" value="TreeGrafter"/>
</dbReference>
<dbReference type="InterPro" id="IPR009066">
    <property type="entry name" value="MG_RAP_rcpt_1"/>
</dbReference>
<dbReference type="GO" id="GO:0010916">
    <property type="term" value="P:negative regulation of very-low-density lipoprotein particle clearance"/>
    <property type="evidence" value="ECO:0007669"/>
    <property type="project" value="TreeGrafter"/>
</dbReference>
<dbReference type="InterPro" id="IPR037999">
    <property type="entry name" value="RAP_D3"/>
</dbReference>
<gene>
    <name evidence="3" type="ORF">F2P81_010895</name>
</gene>
<dbReference type="Gene3D" id="1.20.81.10">
    <property type="entry name" value="RAP domain"/>
    <property type="match status" value="3"/>
</dbReference>
<dbReference type="Pfam" id="PF06401">
    <property type="entry name" value="Alpha-2-MRAP_C"/>
    <property type="match status" value="1"/>
</dbReference>
<dbReference type="PANTHER" id="PTHR16560">
    <property type="entry name" value="ALPHA-2-MACROGLOBULIN RECEPTOR-ASSOCIATED PROTEIN"/>
    <property type="match status" value="1"/>
</dbReference>
<protein>
    <recommendedName>
        <fullName evidence="5">Alpha-2-macroglobulin receptor-associated protein</fullName>
    </recommendedName>
</protein>
<dbReference type="GO" id="GO:0035473">
    <property type="term" value="F:lipase binding"/>
    <property type="evidence" value="ECO:0007669"/>
    <property type="project" value="TreeGrafter"/>
</dbReference>
<evidence type="ECO:0008006" key="5">
    <source>
        <dbReference type="Google" id="ProtNLM"/>
    </source>
</evidence>
<dbReference type="InterPro" id="IPR036744">
    <property type="entry name" value="RAP_sf"/>
</dbReference>
<evidence type="ECO:0000259" key="1">
    <source>
        <dbReference type="Pfam" id="PF06400"/>
    </source>
</evidence>
<dbReference type="GO" id="GO:0008201">
    <property type="term" value="F:heparin binding"/>
    <property type="evidence" value="ECO:0007669"/>
    <property type="project" value="InterPro"/>
</dbReference>
<dbReference type="GO" id="GO:0005793">
    <property type="term" value="C:endoplasmic reticulum-Golgi intermediate compartment"/>
    <property type="evidence" value="ECO:0007669"/>
    <property type="project" value="TreeGrafter"/>
</dbReference>
<dbReference type="Proteomes" id="UP000438429">
    <property type="component" value="Unassembled WGS sequence"/>
</dbReference>
<comment type="caution">
    <text evidence="3">The sequence shown here is derived from an EMBL/GenBank/DDBJ whole genome shotgun (WGS) entry which is preliminary data.</text>
</comment>
<accession>A0A6A4T489</accession>
<proteinExistence type="predicted"/>
<dbReference type="GO" id="GO:0048019">
    <property type="term" value="F:receptor antagonist activity"/>
    <property type="evidence" value="ECO:0007669"/>
    <property type="project" value="InterPro"/>
</dbReference>
<dbReference type="CDD" id="cd14808">
    <property type="entry name" value="RAP_D3"/>
    <property type="match status" value="1"/>
</dbReference>
<dbReference type="InterPro" id="IPR010483">
    <property type="entry name" value="Alpha_2_MRAP_C"/>
</dbReference>
<dbReference type="SUPFAM" id="SSF47045">
    <property type="entry name" value="RAP domain-like"/>
    <property type="match status" value="3"/>
</dbReference>
<dbReference type="PANTHER" id="PTHR16560:SF2">
    <property type="entry name" value="ALPHA-2-MACROGLOBULIN RECEPTOR-ASSOCIATED PROTEIN"/>
    <property type="match status" value="1"/>
</dbReference>
<evidence type="ECO:0000313" key="4">
    <source>
        <dbReference type="Proteomes" id="UP000438429"/>
    </source>
</evidence>
<organism evidence="3 4">
    <name type="scientific">Scophthalmus maximus</name>
    <name type="common">Turbot</name>
    <name type="synonym">Psetta maxima</name>
    <dbReference type="NCBI Taxonomy" id="52904"/>
    <lineage>
        <taxon>Eukaryota</taxon>
        <taxon>Metazoa</taxon>
        <taxon>Chordata</taxon>
        <taxon>Craniata</taxon>
        <taxon>Vertebrata</taxon>
        <taxon>Euteleostomi</taxon>
        <taxon>Actinopterygii</taxon>
        <taxon>Neopterygii</taxon>
        <taxon>Teleostei</taxon>
        <taxon>Neoteleostei</taxon>
        <taxon>Acanthomorphata</taxon>
        <taxon>Carangaria</taxon>
        <taxon>Pleuronectiformes</taxon>
        <taxon>Pleuronectoidei</taxon>
        <taxon>Scophthalmidae</taxon>
        <taxon>Scophthalmus</taxon>
    </lineage>
</organism>
<sequence>MDMQKKSYDRWTDDEDTEQIDQLRKDVVSGLETIDKSTLPCKLKLWCKTNLTQGRYTWRHNQVLQCLAAVLESLEFLSYSRGPITAFIREEEGQARPYPPRPETGQLGRACDWKMLADLIQRLCFPAKITLNSLRPDLVLWSASLQFVYIIKLKVPWEAEGEETYKRKKLRYAELAVDAQQRGWKAKVRPVTSISRLLWEMGVQGKAHRQVVKDLRLRCLVAALCLGVGVMAGKYSREVNEHKTSGGDGQTVEFRIAKLNQVWEKAKRMQLSPVWQAELHSDLKIQEKDEMQWKKMKVEELDENGEREAQLRRNFNVILAKYGMDGKRDTRPLESNSLKDHDTKEGDIFDDPRLNKLWNKAKSSGKFSSEELLSLKREFQHHKDKIHEYNILMDMVSRTEEIHKNEISPLEGDAKEHVLHRKHTELKQKMRDLTQGFERLRKLSHEGFTEDSEFREPRVIELWEAAKRANLSGDELDSLKEELHHFETKVEKHSHYQEQLELSHQKLRHVESLGNKEHIKRNQEKYNTLSEKTREMGYKMKKHLQDLSNKISSQGLEHNEL</sequence>
<dbReference type="GO" id="GO:0005768">
    <property type="term" value="C:endosome"/>
    <property type="evidence" value="ECO:0007669"/>
    <property type="project" value="TreeGrafter"/>
</dbReference>
<dbReference type="Pfam" id="PF06400">
    <property type="entry name" value="Alpha-2-MRAP_N"/>
    <property type="match status" value="1"/>
</dbReference>
<evidence type="ECO:0000313" key="3">
    <source>
        <dbReference type="EMBL" id="KAF0038021.1"/>
    </source>
</evidence>
<dbReference type="GO" id="GO:0048237">
    <property type="term" value="C:rough endoplasmic reticulum lumen"/>
    <property type="evidence" value="ECO:0007669"/>
    <property type="project" value="TreeGrafter"/>
</dbReference>
<dbReference type="GO" id="GO:0070326">
    <property type="term" value="F:very-low-density lipoprotein particle receptor binding"/>
    <property type="evidence" value="ECO:0007669"/>
    <property type="project" value="TreeGrafter"/>
</dbReference>
<reference evidence="3 4" key="1">
    <citation type="submission" date="2019-06" db="EMBL/GenBank/DDBJ databases">
        <title>Draft genomes of female and male turbot (Scophthalmus maximus).</title>
        <authorList>
            <person name="Xu H."/>
            <person name="Xu X.-W."/>
            <person name="Shao C."/>
            <person name="Chen S."/>
        </authorList>
    </citation>
    <scope>NUCLEOTIDE SEQUENCE [LARGE SCALE GENOMIC DNA]</scope>
    <source>
        <strain evidence="3">Ysfricsl-2016a</strain>
        <tissue evidence="3">Blood</tissue>
    </source>
</reference>
<name>A0A6A4T489_SCOMX</name>
<dbReference type="GO" id="GO:0005886">
    <property type="term" value="C:plasma membrane"/>
    <property type="evidence" value="ECO:0007669"/>
    <property type="project" value="TreeGrafter"/>
</dbReference>
<dbReference type="CDD" id="cd14806">
    <property type="entry name" value="RAP_D1"/>
    <property type="match status" value="1"/>
</dbReference>
<feature type="domain" description="Alpha-2-macroglobulin RAP C-terminal" evidence="2">
    <location>
        <begin position="348"/>
        <end position="561"/>
    </location>
</feature>